<dbReference type="Proteomes" id="UP000003208">
    <property type="component" value="Unassembled WGS sequence"/>
</dbReference>
<evidence type="ECO:0000256" key="5">
    <source>
        <dbReference type="PIRSR" id="PIRSR620019-2"/>
    </source>
</evidence>
<keyword evidence="3" id="KW-0677">Repeat</keyword>
<dbReference type="SUPFAM" id="SSF51161">
    <property type="entry name" value="Trimeric LpxA-like enzymes"/>
    <property type="match status" value="1"/>
</dbReference>
<dbReference type="AlphaFoldDB" id="G6YP64"/>
<dbReference type="Gene3D" id="2.160.10.10">
    <property type="entry name" value="Hexapeptide repeat proteins"/>
    <property type="match status" value="1"/>
</dbReference>
<dbReference type="InterPro" id="IPR020019">
    <property type="entry name" value="AcTrfase_PglD-like"/>
</dbReference>
<dbReference type="InterPro" id="IPR011004">
    <property type="entry name" value="Trimer_LpxA-like_sf"/>
</dbReference>
<dbReference type="PANTHER" id="PTHR43300:SF7">
    <property type="entry name" value="UDP-N-ACETYLBACILLOSAMINE N-ACETYLTRANSFERASE"/>
    <property type="match status" value="1"/>
</dbReference>
<evidence type="ECO:0000313" key="8">
    <source>
        <dbReference type="Proteomes" id="UP000003208"/>
    </source>
</evidence>
<dbReference type="InterPro" id="IPR018357">
    <property type="entry name" value="Hexapep_transf_CS"/>
</dbReference>
<feature type="binding site" evidence="5">
    <location>
        <begin position="9"/>
        <end position="11"/>
    </location>
    <ligand>
        <name>substrate</name>
    </ligand>
</feature>
<evidence type="ECO:0000256" key="2">
    <source>
        <dbReference type="ARBA" id="ARBA00022679"/>
    </source>
</evidence>
<keyword evidence="2" id="KW-0808">Transferase</keyword>
<evidence type="ECO:0000256" key="4">
    <source>
        <dbReference type="PIRSR" id="PIRSR620019-1"/>
    </source>
</evidence>
<dbReference type="PROSITE" id="PS00101">
    <property type="entry name" value="HEXAPEP_TRANSFERASES"/>
    <property type="match status" value="1"/>
</dbReference>
<comment type="similarity">
    <text evidence="1">Belongs to the transferase hexapeptide repeat family.</text>
</comment>
<dbReference type="CDD" id="cd03360">
    <property type="entry name" value="LbH_AT_putative"/>
    <property type="match status" value="1"/>
</dbReference>
<dbReference type="PANTHER" id="PTHR43300">
    <property type="entry name" value="ACETYLTRANSFERASE"/>
    <property type="match status" value="1"/>
</dbReference>
<feature type="active site" description="Proton acceptor" evidence="4">
    <location>
        <position position="134"/>
    </location>
</feature>
<feature type="binding site" evidence="5">
    <location>
        <position position="67"/>
    </location>
    <ligand>
        <name>substrate</name>
    </ligand>
</feature>
<sequence>MRIAILGASGHGKVIADAAEQLGWQHVTFFDDAWPDVKKNGPWTVNGKTEALLARLSDFEGVVVGIGNNRIREEKQRKLARAGAKLVSIVHPTATVSSHASIGPGTVVFANAVINPCANVGGGVILNTGAVVEHDCVVGNFVHISPNAVLAGGVKLGQQVWVGACASIKQLISVGEASIVGMGAVVTKDVESGVTVVGNPARILRQ</sequence>
<gene>
    <name evidence="7" type="ORF">KYE_03130</name>
</gene>
<feature type="binding site" evidence="5">
    <location>
        <position position="143"/>
    </location>
    <ligand>
        <name>acetyl-CoA</name>
        <dbReference type="ChEBI" id="CHEBI:57288"/>
    </ligand>
</feature>
<dbReference type="EMBL" id="AGTR01000013">
    <property type="protein sequence ID" value="EHJ06126.1"/>
    <property type="molecule type" value="Genomic_DNA"/>
</dbReference>
<dbReference type="RefSeq" id="WP_008170273.1">
    <property type="nucleotide sequence ID" value="NZ_AGTR01000013.1"/>
</dbReference>
<dbReference type="Pfam" id="PF17836">
    <property type="entry name" value="PglD_N"/>
    <property type="match status" value="1"/>
</dbReference>
<keyword evidence="8" id="KW-1185">Reference proteome</keyword>
<name>G6YP64_9GAMM</name>
<dbReference type="NCBIfam" id="TIGR03570">
    <property type="entry name" value="NeuD_NnaD"/>
    <property type="match status" value="1"/>
</dbReference>
<organism evidence="7 8">
    <name type="scientific">Marinobacter manganoxydans MnI7-9</name>
    <dbReference type="NCBI Taxonomy" id="1094979"/>
    <lineage>
        <taxon>Bacteria</taxon>
        <taxon>Pseudomonadati</taxon>
        <taxon>Pseudomonadota</taxon>
        <taxon>Gammaproteobacteria</taxon>
        <taxon>Pseudomonadales</taxon>
        <taxon>Marinobacteraceae</taxon>
        <taxon>Marinobacter</taxon>
    </lineage>
</organism>
<evidence type="ECO:0000256" key="3">
    <source>
        <dbReference type="ARBA" id="ARBA00022737"/>
    </source>
</evidence>
<feature type="domain" description="PglD N-terminal" evidence="6">
    <location>
        <begin position="2"/>
        <end position="79"/>
    </location>
</feature>
<dbReference type="GO" id="GO:0016740">
    <property type="term" value="F:transferase activity"/>
    <property type="evidence" value="ECO:0007669"/>
    <property type="project" value="UniProtKB-KW"/>
</dbReference>
<accession>G6YP64</accession>
<evidence type="ECO:0000313" key="7">
    <source>
        <dbReference type="EMBL" id="EHJ06126.1"/>
    </source>
</evidence>
<feature type="binding site" evidence="5">
    <location>
        <begin position="31"/>
        <end position="32"/>
    </location>
    <ligand>
        <name>substrate</name>
    </ligand>
</feature>
<protein>
    <submittedName>
        <fullName evidence="7">Trimeric LpxA-like family protein</fullName>
    </submittedName>
</protein>
<proteinExistence type="inferred from homology"/>
<evidence type="ECO:0000256" key="1">
    <source>
        <dbReference type="ARBA" id="ARBA00007274"/>
    </source>
</evidence>
<dbReference type="InterPro" id="IPR041561">
    <property type="entry name" value="PglD_N"/>
</dbReference>
<dbReference type="PATRIC" id="fig|1094979.3.peg.586"/>
<evidence type="ECO:0000259" key="6">
    <source>
        <dbReference type="Pfam" id="PF17836"/>
    </source>
</evidence>
<reference evidence="7 8" key="1">
    <citation type="journal article" date="2012" name="J. Bacteriol.">
        <title>Genome sequence of deep-sea manganese-oxidizing bacterium Marinobacter manganoxydans MnI7-9.</title>
        <authorList>
            <person name="Wang H."/>
            <person name="Li H."/>
            <person name="Shao Z."/>
            <person name="Liao S."/>
            <person name="Johnstone L."/>
            <person name="Rensing C."/>
            <person name="Wang G."/>
        </authorList>
    </citation>
    <scope>NUCLEOTIDE SEQUENCE [LARGE SCALE GENOMIC DNA]</scope>
    <source>
        <strain evidence="7 8">MnI7-9</strain>
    </source>
</reference>
<feature type="site" description="Increases basicity of active site His" evidence="4">
    <location>
        <position position="135"/>
    </location>
</feature>
<dbReference type="Gene3D" id="3.40.50.20">
    <property type="match status" value="1"/>
</dbReference>
<dbReference type="InterPro" id="IPR050179">
    <property type="entry name" value="Trans_hexapeptide_repeat"/>
</dbReference>